<evidence type="ECO:0000256" key="3">
    <source>
        <dbReference type="SAM" id="Phobius"/>
    </source>
</evidence>
<keyword evidence="3" id="KW-1133">Transmembrane helix</keyword>
<reference evidence="5 6" key="1">
    <citation type="submission" date="2016-04" db="EMBL/GenBank/DDBJ databases">
        <title>A degradative enzymes factory behind the ericoid mycorrhizal symbiosis.</title>
        <authorList>
            <consortium name="DOE Joint Genome Institute"/>
            <person name="Martino E."/>
            <person name="Morin E."/>
            <person name="Grelet G."/>
            <person name="Kuo A."/>
            <person name="Kohler A."/>
            <person name="Daghino S."/>
            <person name="Barry K."/>
            <person name="Choi C."/>
            <person name="Cichocki N."/>
            <person name="Clum A."/>
            <person name="Copeland A."/>
            <person name="Hainaut M."/>
            <person name="Haridas S."/>
            <person name="Labutti K."/>
            <person name="Lindquist E."/>
            <person name="Lipzen A."/>
            <person name="Khouja H.-R."/>
            <person name="Murat C."/>
            <person name="Ohm R."/>
            <person name="Olson A."/>
            <person name="Spatafora J."/>
            <person name="Veneault-Fourrey C."/>
            <person name="Henrissat B."/>
            <person name="Grigoriev I."/>
            <person name="Martin F."/>
            <person name="Perotto S."/>
        </authorList>
    </citation>
    <scope>NUCLEOTIDE SEQUENCE [LARGE SCALE GENOMIC DNA]</scope>
    <source>
        <strain evidence="5 6">E</strain>
    </source>
</reference>
<accession>A0A2J6T8G4</accession>
<protein>
    <recommendedName>
        <fullName evidence="4">Peptidase S33 tripeptidyl aminopeptidase-like C-terminal domain-containing protein</fullName>
    </recommendedName>
</protein>
<proteinExistence type="inferred from homology"/>
<sequence length="727" mass="80808">MNSTTYRTNEKNTLVWREIEPPDTTKHHRRRVLLAKGLSIAAVLFLWWSYHSVPGLIGCRKTETVADADGVEGYRFDDFESITPSEKLEWHKCFTAFRCARLTVPMDYNRPLNASKDNPRVHIGLILVPGIHTGSEKASKSPLLINPGGPGGSGFTFALGAGRAIQQLFGVPDQDVVGFDPRGIMMTTPRADCYSFPPDNLSSSLPSPDDEDYVQGSFHRFLWAQSGREIGFINSSDVALQKLDTRIRATAKLCQTKDELYGDDGILQYVSTPNVARDMLSIVDAWDEWTSTLSNEPAVCDLPVKVKEEELHSSADGGIPYSPDTKGKLVFWGLSYGTMLGATFASLFPDRVGRLILDGVVDADGFVGPLWTESSWDTNKTFDSFATYCHKAAKRCDLYQDGDEVQDIANRFQAVEMKLRNEPLTWIDEQSKMPASFTNTHLRGLTFQSLYGPTIMFPILASVVSNLHEGIIDELIKQLAGNSPYFNSQPFCGAPLSRFSYPGDEAGLAVMCSDKRHPLNESLPNLEKEFESLSNMSYFSDVYMSFILICDGYGIKNKGLTMDWDDNPAHGSEPIRTSFPILFISNSADPVTPLHAGLKMAKKFVDAGLIEQKSEGHCSLSAPSRCTNDWIQGYLKTGIVPPHPVGDLGDGKWVECRAEGYPWKSYGAESSEAQGEDARAETERIKTLNKVQQELGKVKLWGTQSLDWIPTMQELVAVYESQNHRRH</sequence>
<keyword evidence="3" id="KW-0812">Transmembrane</keyword>
<dbReference type="InParanoid" id="A0A2J6T8G4"/>
<dbReference type="PANTHER" id="PTHR43248:SF25">
    <property type="entry name" value="AB HYDROLASE-1 DOMAIN-CONTAINING PROTEIN-RELATED"/>
    <property type="match status" value="1"/>
</dbReference>
<feature type="domain" description="Peptidase S33 tripeptidyl aminopeptidase-like C-terminal" evidence="4">
    <location>
        <begin position="571"/>
        <end position="642"/>
    </location>
</feature>
<dbReference type="InterPro" id="IPR013595">
    <property type="entry name" value="Pept_S33_TAP-like_C"/>
</dbReference>
<dbReference type="InterPro" id="IPR029058">
    <property type="entry name" value="AB_hydrolase_fold"/>
</dbReference>
<evidence type="ECO:0000259" key="4">
    <source>
        <dbReference type="Pfam" id="PF08386"/>
    </source>
</evidence>
<evidence type="ECO:0000313" key="6">
    <source>
        <dbReference type="Proteomes" id="UP000235371"/>
    </source>
</evidence>
<dbReference type="RefSeq" id="XP_024736192.1">
    <property type="nucleotide sequence ID" value="XM_024886953.1"/>
</dbReference>
<dbReference type="EMBL" id="KZ613817">
    <property type="protein sequence ID" value="PMD59288.1"/>
    <property type="molecule type" value="Genomic_DNA"/>
</dbReference>
<keyword evidence="3" id="KW-0472">Membrane</keyword>
<gene>
    <name evidence="5" type="ORF">K444DRAFT_664394</name>
</gene>
<dbReference type="SUPFAM" id="SSF53474">
    <property type="entry name" value="alpha/beta-Hydrolases"/>
    <property type="match status" value="1"/>
</dbReference>
<dbReference type="Pfam" id="PF08386">
    <property type="entry name" value="Abhydrolase_4"/>
    <property type="match status" value="1"/>
</dbReference>
<dbReference type="AlphaFoldDB" id="A0A2J6T8G4"/>
<comment type="similarity">
    <text evidence="1">Belongs to the peptidase S33 family.</text>
</comment>
<feature type="transmembrane region" description="Helical" evidence="3">
    <location>
        <begin position="33"/>
        <end position="50"/>
    </location>
</feature>
<dbReference type="PANTHER" id="PTHR43248">
    <property type="entry name" value="2-SUCCINYL-6-HYDROXY-2,4-CYCLOHEXADIENE-1-CARBOXYLATE SYNTHASE"/>
    <property type="match status" value="1"/>
</dbReference>
<dbReference type="GeneID" id="36595029"/>
<evidence type="ECO:0000313" key="5">
    <source>
        <dbReference type="EMBL" id="PMD59288.1"/>
    </source>
</evidence>
<dbReference type="Gene3D" id="3.40.50.1820">
    <property type="entry name" value="alpha/beta hydrolase"/>
    <property type="match status" value="1"/>
</dbReference>
<dbReference type="Proteomes" id="UP000235371">
    <property type="component" value="Unassembled WGS sequence"/>
</dbReference>
<organism evidence="5 6">
    <name type="scientific">Hyaloscypha bicolor E</name>
    <dbReference type="NCBI Taxonomy" id="1095630"/>
    <lineage>
        <taxon>Eukaryota</taxon>
        <taxon>Fungi</taxon>
        <taxon>Dikarya</taxon>
        <taxon>Ascomycota</taxon>
        <taxon>Pezizomycotina</taxon>
        <taxon>Leotiomycetes</taxon>
        <taxon>Helotiales</taxon>
        <taxon>Hyaloscyphaceae</taxon>
        <taxon>Hyaloscypha</taxon>
        <taxon>Hyaloscypha bicolor</taxon>
    </lineage>
</organism>
<keyword evidence="6" id="KW-1185">Reference proteome</keyword>
<dbReference type="GO" id="GO:0016787">
    <property type="term" value="F:hydrolase activity"/>
    <property type="evidence" value="ECO:0007669"/>
    <property type="project" value="UniProtKB-KW"/>
</dbReference>
<evidence type="ECO:0000256" key="2">
    <source>
        <dbReference type="ARBA" id="ARBA00022801"/>
    </source>
</evidence>
<keyword evidence="2" id="KW-0378">Hydrolase</keyword>
<dbReference type="OrthoDB" id="425534at2759"/>
<name>A0A2J6T8G4_9HELO</name>
<dbReference type="STRING" id="1095630.A0A2J6T8G4"/>
<evidence type="ECO:0000256" key="1">
    <source>
        <dbReference type="ARBA" id="ARBA00010088"/>
    </source>
</evidence>
<dbReference type="InterPro" id="IPR051601">
    <property type="entry name" value="Serine_prot/Carboxylest_S33"/>
</dbReference>